<feature type="coiled-coil region" evidence="1">
    <location>
        <begin position="166"/>
        <end position="201"/>
    </location>
</feature>
<gene>
    <name evidence="3" type="ORF">PENTCL1PPCAC_19210</name>
</gene>
<feature type="non-terminal residue" evidence="3">
    <location>
        <position position="1"/>
    </location>
</feature>
<comment type="caution">
    <text evidence="3">The sequence shown here is derived from an EMBL/GenBank/DDBJ whole genome shotgun (WGS) entry which is preliminary data.</text>
</comment>
<reference evidence="3" key="1">
    <citation type="submission" date="2023-10" db="EMBL/GenBank/DDBJ databases">
        <title>Genome assembly of Pristionchus species.</title>
        <authorList>
            <person name="Yoshida K."/>
            <person name="Sommer R.J."/>
        </authorList>
    </citation>
    <scope>NUCLEOTIDE SEQUENCE</scope>
    <source>
        <strain evidence="3">RS0144</strain>
    </source>
</reference>
<evidence type="ECO:0000256" key="2">
    <source>
        <dbReference type="SAM" id="MobiDB-lite"/>
    </source>
</evidence>
<dbReference type="Proteomes" id="UP001432027">
    <property type="component" value="Unassembled WGS sequence"/>
</dbReference>
<evidence type="ECO:0000313" key="4">
    <source>
        <dbReference type="Proteomes" id="UP001432027"/>
    </source>
</evidence>
<proteinExistence type="predicted"/>
<evidence type="ECO:0000313" key="3">
    <source>
        <dbReference type="EMBL" id="GMS97035.1"/>
    </source>
</evidence>
<feature type="region of interest" description="Disordered" evidence="2">
    <location>
        <begin position="238"/>
        <end position="264"/>
    </location>
</feature>
<organism evidence="3 4">
    <name type="scientific">Pristionchus entomophagus</name>
    <dbReference type="NCBI Taxonomy" id="358040"/>
    <lineage>
        <taxon>Eukaryota</taxon>
        <taxon>Metazoa</taxon>
        <taxon>Ecdysozoa</taxon>
        <taxon>Nematoda</taxon>
        <taxon>Chromadorea</taxon>
        <taxon>Rhabditida</taxon>
        <taxon>Rhabditina</taxon>
        <taxon>Diplogasteromorpha</taxon>
        <taxon>Diplogasteroidea</taxon>
        <taxon>Neodiplogasteridae</taxon>
        <taxon>Pristionchus</taxon>
    </lineage>
</organism>
<sequence>SVMGRNKEKKEERKAEKNQRNRHVFDSIRDARDWVQQGSNELQARLAALGPPGTLTEGAVRGVTCHLRAAMHVIFNSILDPLYSNNDELKIEKVRTMIRLQAMAKEFEKKDHTAESIEDEVKVANRELMEMLQVCCVPSVDCSNIQQEMQKRIQEIEGRDPFHEEKAELKMKLERLDKAFNEKMEELKKKEMERKAMENEKKEGQRFHQELLRTNHEYRNMIDYRPHVDKHEALVRAKYEKKKMERKEAKEKEKKKKKKASNII</sequence>
<feature type="region of interest" description="Disordered" evidence="2">
    <location>
        <begin position="1"/>
        <end position="23"/>
    </location>
</feature>
<feature type="compositionally biased region" description="Basic residues" evidence="2">
    <location>
        <begin position="253"/>
        <end position="264"/>
    </location>
</feature>
<keyword evidence="1" id="KW-0175">Coiled coil</keyword>
<feature type="compositionally biased region" description="Basic and acidic residues" evidence="2">
    <location>
        <begin position="238"/>
        <end position="252"/>
    </location>
</feature>
<keyword evidence="4" id="KW-1185">Reference proteome</keyword>
<accession>A0AAV5TRZ5</accession>
<evidence type="ECO:0000256" key="1">
    <source>
        <dbReference type="SAM" id="Coils"/>
    </source>
</evidence>
<name>A0AAV5TRZ5_9BILA</name>
<dbReference type="AlphaFoldDB" id="A0AAV5TRZ5"/>
<protein>
    <recommendedName>
        <fullName evidence="5">Dynein regulatory complex protein 10</fullName>
    </recommendedName>
</protein>
<evidence type="ECO:0008006" key="5">
    <source>
        <dbReference type="Google" id="ProtNLM"/>
    </source>
</evidence>
<dbReference type="EMBL" id="BTSX01000004">
    <property type="protein sequence ID" value="GMS97035.1"/>
    <property type="molecule type" value="Genomic_DNA"/>
</dbReference>